<gene>
    <name evidence="1" type="ORF">CCAP1982_LOCUS8985</name>
</gene>
<name>A0A811URW7_CERCA</name>
<comment type="caution">
    <text evidence="1">The sequence shown here is derived from an EMBL/GenBank/DDBJ whole genome shotgun (WGS) entry which is preliminary data.</text>
</comment>
<accession>A0A811URW7</accession>
<reference evidence="1" key="1">
    <citation type="submission" date="2020-11" db="EMBL/GenBank/DDBJ databases">
        <authorList>
            <person name="Whitehead M."/>
        </authorList>
    </citation>
    <scope>NUCLEOTIDE SEQUENCE</scope>
    <source>
        <strain evidence="1">EGII</strain>
    </source>
</reference>
<dbReference type="EMBL" id="CAJHJT010000012">
    <property type="protein sequence ID" value="CAD7000507.1"/>
    <property type="molecule type" value="Genomic_DNA"/>
</dbReference>
<dbReference type="Proteomes" id="UP000606786">
    <property type="component" value="Unassembled WGS sequence"/>
</dbReference>
<protein>
    <submittedName>
        <fullName evidence="1">(Mediterranean fruit fly) hypothetical protein</fullName>
    </submittedName>
</protein>
<evidence type="ECO:0000313" key="2">
    <source>
        <dbReference type="Proteomes" id="UP000606786"/>
    </source>
</evidence>
<evidence type="ECO:0000313" key="1">
    <source>
        <dbReference type="EMBL" id="CAD7000507.1"/>
    </source>
</evidence>
<proteinExistence type="predicted"/>
<organism evidence="1 2">
    <name type="scientific">Ceratitis capitata</name>
    <name type="common">Mediterranean fruit fly</name>
    <name type="synonym">Tephritis capitata</name>
    <dbReference type="NCBI Taxonomy" id="7213"/>
    <lineage>
        <taxon>Eukaryota</taxon>
        <taxon>Metazoa</taxon>
        <taxon>Ecdysozoa</taxon>
        <taxon>Arthropoda</taxon>
        <taxon>Hexapoda</taxon>
        <taxon>Insecta</taxon>
        <taxon>Pterygota</taxon>
        <taxon>Neoptera</taxon>
        <taxon>Endopterygota</taxon>
        <taxon>Diptera</taxon>
        <taxon>Brachycera</taxon>
        <taxon>Muscomorpha</taxon>
        <taxon>Tephritoidea</taxon>
        <taxon>Tephritidae</taxon>
        <taxon>Ceratitis</taxon>
        <taxon>Ceratitis</taxon>
    </lineage>
</organism>
<keyword evidence="2" id="KW-1185">Reference proteome</keyword>
<dbReference type="AlphaFoldDB" id="A0A811URW7"/>
<sequence length="75" mass="8800">MQYVRQHNGRNIIYVGPEESTGSVRVSQTIHSYSKIIFFLAFQIANRSWIGYHIKGKLISISKNTREKEQCREKQ</sequence>